<dbReference type="AlphaFoldDB" id="A0A2V3PTA8"/>
<evidence type="ECO:0000313" key="2">
    <source>
        <dbReference type="Proteomes" id="UP000247973"/>
    </source>
</evidence>
<protein>
    <submittedName>
        <fullName evidence="1">Uncharacterized protein</fullName>
    </submittedName>
</protein>
<dbReference type="EMBL" id="QICL01000020">
    <property type="protein sequence ID" value="PXV62382.1"/>
    <property type="molecule type" value="Genomic_DNA"/>
</dbReference>
<dbReference type="Proteomes" id="UP000247973">
    <property type="component" value="Unassembled WGS sequence"/>
</dbReference>
<proteinExistence type="predicted"/>
<comment type="caution">
    <text evidence="1">The sequence shown here is derived from an EMBL/GenBank/DDBJ whole genome shotgun (WGS) entry which is preliminary data.</text>
</comment>
<keyword evidence="2" id="KW-1185">Reference proteome</keyword>
<accession>A0A2V3PTA8</accession>
<sequence length="42" mass="4478">MDQGIGAGDGGKEGAYMSLILKDTLIHKIDTKENDLIDSSVK</sequence>
<evidence type="ECO:0000313" key="1">
    <source>
        <dbReference type="EMBL" id="PXV62382.1"/>
    </source>
</evidence>
<gene>
    <name evidence="1" type="ORF">CLV62_12071</name>
</gene>
<organism evidence="1 2">
    <name type="scientific">Dysgonomonas alginatilytica</name>
    <dbReference type="NCBI Taxonomy" id="1605892"/>
    <lineage>
        <taxon>Bacteria</taxon>
        <taxon>Pseudomonadati</taxon>
        <taxon>Bacteroidota</taxon>
        <taxon>Bacteroidia</taxon>
        <taxon>Bacteroidales</taxon>
        <taxon>Dysgonomonadaceae</taxon>
        <taxon>Dysgonomonas</taxon>
    </lineage>
</organism>
<reference evidence="1 2" key="1">
    <citation type="submission" date="2018-03" db="EMBL/GenBank/DDBJ databases">
        <title>Genomic Encyclopedia of Archaeal and Bacterial Type Strains, Phase II (KMG-II): from individual species to whole genera.</title>
        <authorList>
            <person name="Goeker M."/>
        </authorList>
    </citation>
    <scope>NUCLEOTIDE SEQUENCE [LARGE SCALE GENOMIC DNA]</scope>
    <source>
        <strain evidence="1 2">DSM 100214</strain>
    </source>
</reference>
<name>A0A2V3PTA8_9BACT</name>